<proteinExistence type="predicted"/>
<keyword evidence="3" id="KW-1185">Reference proteome</keyword>
<organism evidence="2 3">
    <name type="scientific">Phytohabitans maris</name>
    <dbReference type="NCBI Taxonomy" id="3071409"/>
    <lineage>
        <taxon>Bacteria</taxon>
        <taxon>Bacillati</taxon>
        <taxon>Actinomycetota</taxon>
        <taxon>Actinomycetes</taxon>
        <taxon>Micromonosporales</taxon>
        <taxon>Micromonosporaceae</taxon>
    </lineage>
</organism>
<evidence type="ECO:0000256" key="1">
    <source>
        <dbReference type="SAM" id="MobiDB-lite"/>
    </source>
</evidence>
<dbReference type="Proteomes" id="UP001230908">
    <property type="component" value="Unassembled WGS sequence"/>
</dbReference>
<gene>
    <name evidence="2" type="ORF">RB614_36410</name>
</gene>
<name>A0ABU0ZT74_9ACTN</name>
<comment type="caution">
    <text evidence="2">The sequence shown here is derived from an EMBL/GenBank/DDBJ whole genome shotgun (WGS) entry which is preliminary data.</text>
</comment>
<dbReference type="RefSeq" id="WP_308717251.1">
    <property type="nucleotide sequence ID" value="NZ_JAVHUY010000049.1"/>
</dbReference>
<sequence length="79" mass="8399">MPTLATPMNGAMSVRPGPRQREGRRDPDDDLVPAAPAAHGAAIGAPAGQHTARRPRHDRTAAELSYIVTFGSERIATEE</sequence>
<evidence type="ECO:0000313" key="2">
    <source>
        <dbReference type="EMBL" id="MDQ7909996.1"/>
    </source>
</evidence>
<protein>
    <submittedName>
        <fullName evidence="2">Uncharacterized protein</fullName>
    </submittedName>
</protein>
<accession>A0ABU0ZT74</accession>
<feature type="compositionally biased region" description="Low complexity" evidence="1">
    <location>
        <begin position="32"/>
        <end position="48"/>
    </location>
</feature>
<feature type="region of interest" description="Disordered" evidence="1">
    <location>
        <begin position="1"/>
        <end position="58"/>
    </location>
</feature>
<dbReference type="EMBL" id="JAVHUY010000049">
    <property type="protein sequence ID" value="MDQ7909996.1"/>
    <property type="molecule type" value="Genomic_DNA"/>
</dbReference>
<reference evidence="2 3" key="1">
    <citation type="submission" date="2023-08" db="EMBL/GenBank/DDBJ databases">
        <title>Phytohabitans sansha sp. nov., isolated from marine sediment.</title>
        <authorList>
            <person name="Zhao Y."/>
            <person name="Yi K."/>
        </authorList>
    </citation>
    <scope>NUCLEOTIDE SEQUENCE [LARGE SCALE GENOMIC DNA]</scope>
    <source>
        <strain evidence="2 3">ZYX-F-186</strain>
    </source>
</reference>
<evidence type="ECO:0000313" key="3">
    <source>
        <dbReference type="Proteomes" id="UP001230908"/>
    </source>
</evidence>